<dbReference type="GO" id="GO:0005829">
    <property type="term" value="C:cytosol"/>
    <property type="evidence" value="ECO:0007669"/>
    <property type="project" value="TreeGrafter"/>
</dbReference>
<dbReference type="Pfam" id="PF00069">
    <property type="entry name" value="Pkinase"/>
    <property type="match status" value="1"/>
</dbReference>
<evidence type="ECO:0000259" key="5">
    <source>
        <dbReference type="PROSITE" id="PS50106"/>
    </source>
</evidence>
<dbReference type="SMART" id="SM00228">
    <property type="entry name" value="PDZ"/>
    <property type="match status" value="1"/>
</dbReference>
<evidence type="ECO:0000256" key="1">
    <source>
        <dbReference type="ARBA" id="ARBA00022741"/>
    </source>
</evidence>
<dbReference type="PANTHER" id="PTHR24346">
    <property type="entry name" value="MAP/MICROTUBULE AFFINITY-REGULATING KINASE"/>
    <property type="match status" value="1"/>
</dbReference>
<evidence type="ECO:0000256" key="2">
    <source>
        <dbReference type="ARBA" id="ARBA00022840"/>
    </source>
</evidence>
<dbReference type="InterPro" id="IPR008271">
    <property type="entry name" value="Ser/Thr_kinase_AS"/>
</dbReference>
<proteinExistence type="predicted"/>
<dbReference type="Proteomes" id="UP000095280">
    <property type="component" value="Unplaced"/>
</dbReference>
<feature type="domain" description="Protein kinase" evidence="4">
    <location>
        <begin position="176"/>
        <end position="534"/>
    </location>
</feature>
<evidence type="ECO:0000313" key="6">
    <source>
        <dbReference type="Proteomes" id="UP000095280"/>
    </source>
</evidence>
<feature type="region of interest" description="Disordered" evidence="3">
    <location>
        <begin position="215"/>
        <end position="237"/>
    </location>
</feature>
<accession>A0A1I8FEH2</accession>
<dbReference type="PROSITE" id="PS50106">
    <property type="entry name" value="PDZ"/>
    <property type="match status" value="1"/>
</dbReference>
<dbReference type="Gene3D" id="2.30.42.10">
    <property type="match status" value="1"/>
</dbReference>
<feature type="compositionally biased region" description="Acidic residues" evidence="3">
    <location>
        <begin position="218"/>
        <end position="230"/>
    </location>
</feature>
<dbReference type="PANTHER" id="PTHR24346:SF51">
    <property type="entry name" value="PAS DOMAIN-CONTAINING SERINE_THREONINE-PROTEIN KINASE"/>
    <property type="match status" value="1"/>
</dbReference>
<reference evidence="7" key="1">
    <citation type="submission" date="2016-11" db="UniProtKB">
        <authorList>
            <consortium name="WormBaseParasite"/>
        </authorList>
    </citation>
    <scope>IDENTIFICATION</scope>
</reference>
<dbReference type="InterPro" id="IPR011009">
    <property type="entry name" value="Kinase-like_dom_sf"/>
</dbReference>
<dbReference type="Gene3D" id="1.10.510.10">
    <property type="entry name" value="Transferase(Phosphotransferase) domain 1"/>
    <property type="match status" value="1"/>
</dbReference>
<dbReference type="GO" id="GO:0004674">
    <property type="term" value="F:protein serine/threonine kinase activity"/>
    <property type="evidence" value="ECO:0007669"/>
    <property type="project" value="TreeGrafter"/>
</dbReference>
<evidence type="ECO:0000256" key="3">
    <source>
        <dbReference type="SAM" id="MobiDB-lite"/>
    </source>
</evidence>
<dbReference type="GO" id="GO:0035556">
    <property type="term" value="P:intracellular signal transduction"/>
    <property type="evidence" value="ECO:0007669"/>
    <property type="project" value="TreeGrafter"/>
</dbReference>
<name>A0A1I8FEH2_9PLAT</name>
<keyword evidence="6" id="KW-1185">Reference proteome</keyword>
<dbReference type="InterPro" id="IPR036034">
    <property type="entry name" value="PDZ_sf"/>
</dbReference>
<dbReference type="PROSITE" id="PS50011">
    <property type="entry name" value="PROTEIN_KINASE_DOM"/>
    <property type="match status" value="1"/>
</dbReference>
<keyword evidence="1" id="KW-0547">Nucleotide-binding</keyword>
<keyword evidence="2" id="KW-0067">ATP-binding</keyword>
<dbReference type="InterPro" id="IPR001478">
    <property type="entry name" value="PDZ"/>
</dbReference>
<feature type="domain" description="PDZ" evidence="5">
    <location>
        <begin position="460"/>
        <end position="534"/>
    </location>
</feature>
<dbReference type="SMART" id="SM00220">
    <property type="entry name" value="S_TKc"/>
    <property type="match status" value="1"/>
</dbReference>
<protein>
    <submittedName>
        <fullName evidence="7">Protein kinase domain-containing protein</fullName>
    </submittedName>
</protein>
<dbReference type="InterPro" id="IPR000719">
    <property type="entry name" value="Prot_kinase_dom"/>
</dbReference>
<dbReference type="GO" id="GO:0005634">
    <property type="term" value="C:nucleus"/>
    <property type="evidence" value="ECO:0007669"/>
    <property type="project" value="TreeGrafter"/>
</dbReference>
<dbReference type="AlphaFoldDB" id="A0A1I8FEH2"/>
<sequence length="534" mass="57264">PKHLIGSAALLSLNCRRGGGESSVASGSVPETAIDVAGEAVRHSMGNCSSVGALAQPVSVVGQAAYWPGRACCPRTQLAGRYQFTAWLRPRLKAKPAGHVLPRRCWRPAWRSSVARFRVDRSEPGSLIATLTFYCNMCTAFTPLLAKLFARPIGQAISRRANRFSVAGLLSRRTARIASKPVDEGEASIISKSPQAAAAEVNESVASTDAARRCAQSPDDEAEAEAEAENELSSRYEVTLHPGPRRLRLREAASCSRSATPTSCPLLDALESRRYYELVMPRHGLGMDLFEFIDRNPSLDEPLASYMFRQMASAVAYLHSRGIAHRDLKDENVILDERFCLMLIDFGAAAFVSPDRPFSVFCGTMEYCAPEILQGHPYFGPEADVWSLGVTLYTLVPLAPRDAPGGSEASALASARSSDTRSRHFMDAGAAALATAAPLAAQHPIHHQQHQHGVNQRTRTVQLSRSRIGFGFTINGQSPCMLSCIVPGSPADLAALRPGDALLGVNGVSVRGLAHDDVAAAIARCGGLLTLIVA</sequence>
<evidence type="ECO:0000313" key="7">
    <source>
        <dbReference type="WBParaSite" id="maker-unitig_31644-snap-gene-0.2-mRNA-1"/>
    </source>
</evidence>
<evidence type="ECO:0000259" key="4">
    <source>
        <dbReference type="PROSITE" id="PS50011"/>
    </source>
</evidence>
<dbReference type="WBParaSite" id="maker-unitig_31644-snap-gene-0.2-mRNA-1">
    <property type="protein sequence ID" value="maker-unitig_31644-snap-gene-0.2-mRNA-1"/>
    <property type="gene ID" value="maker-unitig_31644-snap-gene-0.2"/>
</dbReference>
<dbReference type="Pfam" id="PF00595">
    <property type="entry name" value="PDZ"/>
    <property type="match status" value="1"/>
</dbReference>
<dbReference type="GO" id="GO:0005524">
    <property type="term" value="F:ATP binding"/>
    <property type="evidence" value="ECO:0007669"/>
    <property type="project" value="UniProtKB-KW"/>
</dbReference>
<organism evidence="6 7">
    <name type="scientific">Macrostomum lignano</name>
    <dbReference type="NCBI Taxonomy" id="282301"/>
    <lineage>
        <taxon>Eukaryota</taxon>
        <taxon>Metazoa</taxon>
        <taxon>Spiralia</taxon>
        <taxon>Lophotrochozoa</taxon>
        <taxon>Platyhelminthes</taxon>
        <taxon>Rhabditophora</taxon>
        <taxon>Macrostomorpha</taxon>
        <taxon>Macrostomida</taxon>
        <taxon>Macrostomidae</taxon>
        <taxon>Macrostomum</taxon>
    </lineage>
</organism>
<dbReference type="SUPFAM" id="SSF50156">
    <property type="entry name" value="PDZ domain-like"/>
    <property type="match status" value="1"/>
</dbReference>
<dbReference type="PROSITE" id="PS00108">
    <property type="entry name" value="PROTEIN_KINASE_ST"/>
    <property type="match status" value="1"/>
</dbReference>
<dbReference type="GO" id="GO:0045719">
    <property type="term" value="P:negative regulation of glycogen biosynthetic process"/>
    <property type="evidence" value="ECO:0007669"/>
    <property type="project" value="TreeGrafter"/>
</dbReference>
<dbReference type="SUPFAM" id="SSF56112">
    <property type="entry name" value="Protein kinase-like (PK-like)"/>
    <property type="match status" value="1"/>
</dbReference>